<dbReference type="OrthoDB" id="9766459at2"/>
<keyword evidence="1" id="KW-0600">Photoreceptor protein</keyword>
<dbReference type="GO" id="GO:0009584">
    <property type="term" value="P:detection of visible light"/>
    <property type="evidence" value="ECO:0007669"/>
    <property type="project" value="InterPro"/>
</dbReference>
<dbReference type="InterPro" id="IPR003018">
    <property type="entry name" value="GAF"/>
</dbReference>
<dbReference type="Gene3D" id="3.30.450.20">
    <property type="entry name" value="PAS domain"/>
    <property type="match status" value="1"/>
</dbReference>
<dbReference type="InterPro" id="IPR043150">
    <property type="entry name" value="Phytochrome_PHY_sf"/>
</dbReference>
<feature type="domain" description="Phytochrome chromophore attachment site" evidence="5">
    <location>
        <begin position="150"/>
        <end position="312"/>
    </location>
</feature>
<reference evidence="6 7" key="1">
    <citation type="submission" date="2016-11" db="EMBL/GenBank/DDBJ databases">
        <authorList>
            <person name="Jaros S."/>
            <person name="Januszkiewicz K."/>
            <person name="Wedrychowicz H."/>
        </authorList>
    </citation>
    <scope>NUCLEOTIDE SEQUENCE [LARGE SCALE GENOMIC DNA]</scope>
    <source>
        <strain evidence="6 7">DSM 26897</strain>
    </source>
</reference>
<dbReference type="SUPFAM" id="SSF55785">
    <property type="entry name" value="PYP-like sensor domain (PAS domain)"/>
    <property type="match status" value="1"/>
</dbReference>
<organism evidence="6 7">
    <name type="scientific">Cnuella takakiae</name>
    <dbReference type="NCBI Taxonomy" id="1302690"/>
    <lineage>
        <taxon>Bacteria</taxon>
        <taxon>Pseudomonadati</taxon>
        <taxon>Bacteroidota</taxon>
        <taxon>Chitinophagia</taxon>
        <taxon>Chitinophagales</taxon>
        <taxon>Chitinophagaceae</taxon>
        <taxon>Cnuella</taxon>
    </lineage>
</organism>
<name>A0A1M4YIV9_9BACT</name>
<dbReference type="Proteomes" id="UP000184368">
    <property type="component" value="Unassembled WGS sequence"/>
</dbReference>
<keyword evidence="4" id="KW-0675">Receptor</keyword>
<evidence type="ECO:0000256" key="3">
    <source>
        <dbReference type="ARBA" id="ARBA00022991"/>
    </source>
</evidence>
<dbReference type="EMBL" id="FQUO01000004">
    <property type="protein sequence ID" value="SHF05568.1"/>
    <property type="molecule type" value="Genomic_DNA"/>
</dbReference>
<dbReference type="GO" id="GO:0006355">
    <property type="term" value="P:regulation of DNA-templated transcription"/>
    <property type="evidence" value="ECO:0007669"/>
    <property type="project" value="InterPro"/>
</dbReference>
<dbReference type="AlphaFoldDB" id="A0A1M4YIV9"/>
<protein>
    <submittedName>
        <fullName evidence="6">GAF domain-containing protein</fullName>
    </submittedName>
</protein>
<evidence type="ECO:0000256" key="1">
    <source>
        <dbReference type="ARBA" id="ARBA00022543"/>
    </source>
</evidence>
<keyword evidence="2" id="KW-0716">Sensory transduction</keyword>
<dbReference type="RefSeq" id="WP_073041523.1">
    <property type="nucleotide sequence ID" value="NZ_FQUO01000004.1"/>
</dbReference>
<dbReference type="InterPro" id="IPR013654">
    <property type="entry name" value="PAS_2"/>
</dbReference>
<accession>A0A1M4YIV9</accession>
<dbReference type="PRINTS" id="PR01033">
    <property type="entry name" value="PHYTOCHROME"/>
</dbReference>
<dbReference type="Gene3D" id="3.30.450.40">
    <property type="match status" value="1"/>
</dbReference>
<dbReference type="InterPro" id="IPR035965">
    <property type="entry name" value="PAS-like_dom_sf"/>
</dbReference>
<evidence type="ECO:0000259" key="5">
    <source>
        <dbReference type="PROSITE" id="PS50046"/>
    </source>
</evidence>
<keyword evidence="3" id="KW-0157">Chromophore</keyword>
<dbReference type="Pfam" id="PF01590">
    <property type="entry name" value="GAF"/>
    <property type="match status" value="1"/>
</dbReference>
<dbReference type="Gene3D" id="3.30.450.270">
    <property type="match status" value="1"/>
</dbReference>
<dbReference type="SUPFAM" id="SSF55781">
    <property type="entry name" value="GAF domain-like"/>
    <property type="match status" value="2"/>
</dbReference>
<dbReference type="Pfam" id="PF00360">
    <property type="entry name" value="PHY"/>
    <property type="match status" value="1"/>
</dbReference>
<keyword evidence="7" id="KW-1185">Reference proteome</keyword>
<dbReference type="InterPro" id="IPR029016">
    <property type="entry name" value="GAF-like_dom_sf"/>
</dbReference>
<dbReference type="InterPro" id="IPR001294">
    <property type="entry name" value="Phytochrome"/>
</dbReference>
<evidence type="ECO:0000313" key="7">
    <source>
        <dbReference type="Proteomes" id="UP000184368"/>
    </source>
</evidence>
<evidence type="ECO:0000313" key="6">
    <source>
        <dbReference type="EMBL" id="SHF05568.1"/>
    </source>
</evidence>
<evidence type="ECO:0000256" key="4">
    <source>
        <dbReference type="ARBA" id="ARBA00023170"/>
    </source>
</evidence>
<dbReference type="GO" id="GO:0009881">
    <property type="term" value="F:photoreceptor activity"/>
    <property type="evidence" value="ECO:0007669"/>
    <property type="project" value="UniProtKB-KW"/>
</dbReference>
<evidence type="ECO:0000256" key="2">
    <source>
        <dbReference type="ARBA" id="ARBA00022606"/>
    </source>
</evidence>
<dbReference type="STRING" id="1302690.BUE76_15650"/>
<gene>
    <name evidence="6" type="ORF">SAMN05444008_104295</name>
</gene>
<dbReference type="InterPro" id="IPR016132">
    <property type="entry name" value="Phyto_chromo_attachment"/>
</dbReference>
<dbReference type="InterPro" id="IPR013515">
    <property type="entry name" value="Phytochrome_cen-reg"/>
</dbReference>
<proteinExistence type="predicted"/>
<dbReference type="SMART" id="SM00065">
    <property type="entry name" value="GAF"/>
    <property type="match status" value="1"/>
</dbReference>
<dbReference type="Pfam" id="PF08446">
    <property type="entry name" value="PAS_2"/>
    <property type="match status" value="1"/>
</dbReference>
<sequence length="512" mass="56533">MMNNTLPNYDATFCGKLPLHQTNLIQPHGFLFVMDAATLEVLQVSDNISGLVGQGATDLVGKPFGALLDSATLESLQQLLQQTPVVKQPLGMGVLGENGVQNCSALMHQKDGLLFIELIDPALADGKGRSFLDVYQDLRNLVHDMGTCDDISSFAAVVARELRRISGFDKVMVYSFDADWHGTVIGEEKEAGMDAYLGLRFPASDIPRPARELYLKNPYRYIPDSRYQPVRLYPLLNPLTHALTDLSGCDLRSVAGVHLEYLKNMGVGASLSLRLVHNGQLWGLISCHHRTARFFSFEEMGVFELLSDLVSAQLSILLNKLGGAKYQGLQDRLTKLVPVLHDADNLNQTMESRAEDIRELLGASGIAYNVNGHIHAAGAVPDANDLHRLFYWLQVQSPQSLVHKPSLPAVFEEAADFAAVGSGMLALPVVPERGQFVVAFRPEFIEEVAWGGNPHEALQLEADGKTYHPRHSFSVWKQTVQHTAKPWSTEELAIAEAFRNVLTSVALRRMHH</sequence>
<dbReference type="PROSITE" id="PS50046">
    <property type="entry name" value="PHYTOCHROME_2"/>
    <property type="match status" value="1"/>
</dbReference>